<keyword evidence="2" id="KW-1003">Cell membrane</keyword>
<keyword evidence="4 6" id="KW-1133">Transmembrane helix</keyword>
<keyword evidence="8" id="KW-0808">Transferase</keyword>
<proteinExistence type="predicted"/>
<dbReference type="RefSeq" id="WP_309260965.1">
    <property type="nucleotide sequence ID" value="NZ_JARUHG010000001.1"/>
</dbReference>
<dbReference type="SUPFAM" id="SSF53649">
    <property type="entry name" value="Alkaline phosphatase-like"/>
    <property type="match status" value="1"/>
</dbReference>
<dbReference type="InterPro" id="IPR000917">
    <property type="entry name" value="Sulfatase_N"/>
</dbReference>
<evidence type="ECO:0000256" key="6">
    <source>
        <dbReference type="SAM" id="Phobius"/>
    </source>
</evidence>
<evidence type="ECO:0000256" key="1">
    <source>
        <dbReference type="ARBA" id="ARBA00004651"/>
    </source>
</evidence>
<dbReference type="GO" id="GO:0008960">
    <property type="term" value="F:phosphatidylglycerol-membrane-oligosaccharide glycerophosphotransferase activity"/>
    <property type="evidence" value="ECO:0007669"/>
    <property type="project" value="UniProtKB-EC"/>
</dbReference>
<dbReference type="Gene3D" id="3.40.720.10">
    <property type="entry name" value="Alkaline Phosphatase, subunit A"/>
    <property type="match status" value="1"/>
</dbReference>
<dbReference type="CDD" id="cd16015">
    <property type="entry name" value="LTA_synthase"/>
    <property type="match status" value="1"/>
</dbReference>
<gene>
    <name evidence="8" type="ORF">P8609_02275</name>
</gene>
<dbReference type="EC" id="2.7.8.20" evidence="8"/>
<keyword evidence="9" id="KW-1185">Reference proteome</keyword>
<organism evidence="8 9">
    <name type="scientific">Lysobacter arvi</name>
    <dbReference type="NCBI Taxonomy" id="3038776"/>
    <lineage>
        <taxon>Bacteria</taxon>
        <taxon>Pseudomonadati</taxon>
        <taxon>Pseudomonadota</taxon>
        <taxon>Gammaproteobacteria</taxon>
        <taxon>Lysobacterales</taxon>
        <taxon>Lysobacteraceae</taxon>
        <taxon>Lysobacter</taxon>
    </lineage>
</organism>
<dbReference type="NCBIfam" id="NF009027">
    <property type="entry name" value="PRK12363.1"/>
    <property type="match status" value="1"/>
</dbReference>
<dbReference type="EMBL" id="JARUHG010000001">
    <property type="protein sequence ID" value="MDR0181794.1"/>
    <property type="molecule type" value="Genomic_DNA"/>
</dbReference>
<feature type="domain" description="Sulfatase N-terminal" evidence="7">
    <location>
        <begin position="158"/>
        <end position="442"/>
    </location>
</feature>
<accession>A0ABU1CBK3</accession>
<sequence length="725" mass="78614">MEFLGLWLLLAALAALAFVSARLVWTKALLLVALLLSLSTWWFVDGLSGNGIDPATVYHLKTGLAGSGIEDFARSIYALVGLYVASLLPLLIPGVARRRGSHANGRLVFSAFLVCFALSIAISPLYRDAVRLAKYFSDVSPNSVSAEYKTPGALTRRKNVLWIYAEGLERTYLDESLFSDLLPNLRRLSAHALDFRDVASLSGSEWTIAGIVSSMCGMPLTAWHGNDVNSLERIGRFLPGAYCLSDHLKSEGYYLEFIGGARQEFAGKGKFLATHGFDRIKDREYFVQKGHAPQDFASWGIHDDVLLDTTLGRFLELSKAGAPFFLSALTVDTHHPSGSIPRSCADLRHATDQPMLNAVKCTDRLISRLIEQVRASPYAANTIIVLSSDHIALPNDVMGLLQSARQRRNLLYIFDADAAPRVVERPGSTFDTGATLLELLGAGRELGFGRSLLHPPSDGASKASHDGKDLAPYIAYSRATWLLESGRRIQLKGATVDFGTQNVGLPVSFAFEPDGDLNGVFLTSGDQRQISLEEPYVGRVDRCIAFTRQLNASDWCLLLTNGAGQPHIYGADRLKSGIDLGHPGTAEPVQVRLTTSYLIQQAFPRDFQFLQNGQLKGGSLYSSGTAGLLMFGPYLSLEAGHYEVRVFGSVEKPTAEAWADVTSGLGSELRARAPLIPPKGPSGVIFQHGISLEKGVSDLEIRVNAGASDSIRVDGYSVLPVAVSP</sequence>
<evidence type="ECO:0000259" key="7">
    <source>
        <dbReference type="Pfam" id="PF00884"/>
    </source>
</evidence>
<evidence type="ECO:0000256" key="5">
    <source>
        <dbReference type="ARBA" id="ARBA00023136"/>
    </source>
</evidence>
<dbReference type="PANTHER" id="PTHR47371">
    <property type="entry name" value="LIPOTEICHOIC ACID SYNTHASE"/>
    <property type="match status" value="1"/>
</dbReference>
<dbReference type="InterPro" id="IPR017850">
    <property type="entry name" value="Alkaline_phosphatase_core_sf"/>
</dbReference>
<comment type="subcellular location">
    <subcellularLocation>
        <location evidence="1">Cell membrane</location>
        <topology evidence="1">Multi-pass membrane protein</topology>
    </subcellularLocation>
</comment>
<keyword evidence="5 6" id="KW-0472">Membrane</keyword>
<evidence type="ECO:0000256" key="4">
    <source>
        <dbReference type="ARBA" id="ARBA00022989"/>
    </source>
</evidence>
<evidence type="ECO:0000256" key="3">
    <source>
        <dbReference type="ARBA" id="ARBA00022692"/>
    </source>
</evidence>
<evidence type="ECO:0000256" key="2">
    <source>
        <dbReference type="ARBA" id="ARBA00022475"/>
    </source>
</evidence>
<evidence type="ECO:0000313" key="8">
    <source>
        <dbReference type="EMBL" id="MDR0181794.1"/>
    </source>
</evidence>
<keyword evidence="3 6" id="KW-0812">Transmembrane</keyword>
<feature type="transmembrane region" description="Helical" evidence="6">
    <location>
        <begin position="76"/>
        <end position="95"/>
    </location>
</feature>
<comment type="caution">
    <text evidence="8">The sequence shown here is derived from an EMBL/GenBank/DDBJ whole genome shotgun (WGS) entry which is preliminary data.</text>
</comment>
<reference evidence="8 9" key="1">
    <citation type="submission" date="2023-04" db="EMBL/GenBank/DDBJ databases">
        <title>Lysobacter sp. strain UC isolated from soil sample.</title>
        <authorList>
            <person name="Choksket S."/>
            <person name="Harshvardhan F."/>
            <person name="Rana R."/>
            <person name="Patil P.B."/>
            <person name="Korpole S."/>
        </authorList>
    </citation>
    <scope>NUCLEOTIDE SEQUENCE [LARGE SCALE GENOMIC DNA]</scope>
    <source>
        <strain evidence="8 9">UC</strain>
    </source>
</reference>
<dbReference type="InterPro" id="IPR050448">
    <property type="entry name" value="OpgB/LTA_synthase_biosynth"/>
</dbReference>
<name>A0ABU1CBK3_9GAMM</name>
<evidence type="ECO:0000313" key="9">
    <source>
        <dbReference type="Proteomes" id="UP001233535"/>
    </source>
</evidence>
<protein>
    <submittedName>
        <fullName evidence="8">Phosphoglycerol transferase I</fullName>
        <ecNumber evidence="8">2.7.8.20</ecNumber>
    </submittedName>
</protein>
<dbReference type="PANTHER" id="PTHR47371:SF3">
    <property type="entry name" value="PHOSPHOGLYCEROL TRANSFERASE I"/>
    <property type="match status" value="1"/>
</dbReference>
<dbReference type="Proteomes" id="UP001233535">
    <property type="component" value="Unassembled WGS sequence"/>
</dbReference>
<dbReference type="Pfam" id="PF00884">
    <property type="entry name" value="Sulfatase"/>
    <property type="match status" value="1"/>
</dbReference>
<feature type="transmembrane region" description="Helical" evidence="6">
    <location>
        <begin position="107"/>
        <end position="126"/>
    </location>
</feature>